<feature type="region of interest" description="Disordered" evidence="4">
    <location>
        <begin position="202"/>
        <end position="225"/>
    </location>
</feature>
<feature type="domain" description="ANTAR" evidence="6">
    <location>
        <begin position="10"/>
        <end position="65"/>
    </location>
</feature>
<keyword evidence="2" id="KW-0805">Transcription regulation</keyword>
<dbReference type="CDD" id="cd00130">
    <property type="entry name" value="PAS"/>
    <property type="match status" value="1"/>
</dbReference>
<keyword evidence="8" id="KW-1185">Reference proteome</keyword>
<dbReference type="RefSeq" id="WP_359274232.1">
    <property type="nucleotide sequence ID" value="NZ_JBEZNA010000046.1"/>
</dbReference>
<name>A0ABV3ETD9_9ACTN</name>
<feature type="domain" description="PPM-type phosphatase" evidence="5">
    <location>
        <begin position="573"/>
        <end position="784"/>
    </location>
</feature>
<dbReference type="InterPro" id="IPR036457">
    <property type="entry name" value="PPM-type-like_dom_sf"/>
</dbReference>
<dbReference type="SUPFAM" id="SSF81606">
    <property type="entry name" value="PP2C-like"/>
    <property type="match status" value="1"/>
</dbReference>
<dbReference type="InterPro" id="IPR036388">
    <property type="entry name" value="WH-like_DNA-bd_sf"/>
</dbReference>
<dbReference type="Pfam" id="PF07228">
    <property type="entry name" value="SpoIIE"/>
    <property type="match status" value="1"/>
</dbReference>
<keyword evidence="1" id="KW-0378">Hydrolase</keyword>
<accession>A0ABV3ETD9</accession>
<dbReference type="InterPro" id="IPR003018">
    <property type="entry name" value="GAF"/>
</dbReference>
<evidence type="ECO:0000259" key="5">
    <source>
        <dbReference type="SMART" id="SM00331"/>
    </source>
</evidence>
<evidence type="ECO:0000256" key="2">
    <source>
        <dbReference type="ARBA" id="ARBA00023015"/>
    </source>
</evidence>
<proteinExistence type="predicted"/>
<dbReference type="InterPro" id="IPR001932">
    <property type="entry name" value="PPM-type_phosphatase-like_dom"/>
</dbReference>
<dbReference type="SMART" id="SM00331">
    <property type="entry name" value="PP2C_SIG"/>
    <property type="match status" value="1"/>
</dbReference>
<dbReference type="InterPro" id="IPR013655">
    <property type="entry name" value="PAS_fold_3"/>
</dbReference>
<protein>
    <submittedName>
        <fullName evidence="7">SpoIIE family protein phosphatase</fullName>
    </submittedName>
</protein>
<dbReference type="Proteomes" id="UP001551584">
    <property type="component" value="Unassembled WGS sequence"/>
</dbReference>
<dbReference type="Gene3D" id="3.60.40.10">
    <property type="entry name" value="PPM-type phosphatase domain"/>
    <property type="match status" value="1"/>
</dbReference>
<feature type="compositionally biased region" description="Low complexity" evidence="4">
    <location>
        <begin position="92"/>
        <end position="107"/>
    </location>
</feature>
<dbReference type="Pfam" id="PF03861">
    <property type="entry name" value="ANTAR"/>
    <property type="match status" value="1"/>
</dbReference>
<evidence type="ECO:0000313" key="7">
    <source>
        <dbReference type="EMBL" id="MEU9579384.1"/>
    </source>
</evidence>
<dbReference type="Gene3D" id="3.30.450.40">
    <property type="match status" value="1"/>
</dbReference>
<comment type="caution">
    <text evidence="7">The sequence shown here is derived from an EMBL/GenBank/DDBJ whole genome shotgun (WGS) entry which is preliminary data.</text>
</comment>
<organism evidence="7 8">
    <name type="scientific">Streptomyces chilikensis</name>
    <dbReference type="NCBI Taxonomy" id="1194079"/>
    <lineage>
        <taxon>Bacteria</taxon>
        <taxon>Bacillati</taxon>
        <taxon>Actinomycetota</taxon>
        <taxon>Actinomycetes</taxon>
        <taxon>Kitasatosporales</taxon>
        <taxon>Streptomycetaceae</taxon>
        <taxon>Streptomyces</taxon>
    </lineage>
</organism>
<sequence>MTTDPAPAAEAGAVPDVVAPEAVLERAKGVIMALTGSTADEAHAELLRRARAAGRTLLDECWTTLDGTASGRPSSAAGTAVRRMPAVPAPASPAAHGDAPAAWGSAPAPAEDANAAVLRRVGRALVRVRTPMELARRLREQLADSVGADAVVVFSALPDGGLKLTGHAGLGRGPAARWRRDPPGDGSPVAEVVHTREPLWLESAAGSEGRPARPGDPPGPWGSHAWLPIGTGGGPAAALGVLRGPRAPFAPRTRELLRSVARLCSGPLGSFDARPLPFEDVSLPTVRAVLDALPEAVLALAPLRSVSGLVEDYRIEAASPAVVGLTGLSGRSLVGVRLLESFPALADEHTWEGLRHTLATGEPYEGEPMAYPSPDGDAAELPTFSVRARRLGDGLMVTWSRYEIAERQEQRLSDVQRLGNLGWTNWNLLTGEVNWSPQVFRIFGRSSADGPVPYGDLPGLVVAEDRPVLRRAVDALAAEGRAFDVPFRIRTAGGVRHLRAVAEAVTDPQGTPVEAHGFVQDLTAQRSAELALVESERMMLTQHGMLRAERSLASRLQQALLPLPHEPVRPGGLRVDVAYLPAQSGIQVGGDWFSAIELPDGDALCVVGDVAGHGIDAVATMAQLRFTAKGMVITGSSLTGALSRLNALLLHTGEPRATATMVLARYDPRARRLVWAQAGHPPPLLLRDGEARFLKRPTGMLLGAVENPPFQEAECLLEPGDRILLYTDGLIERPSEGIDAGLQRLARAATGHDEQPGSASLGPLLAEMLRGERRDDVCVLDIRVMPEEEPGA</sequence>
<dbReference type="SMART" id="SM01012">
    <property type="entry name" value="ANTAR"/>
    <property type="match status" value="1"/>
</dbReference>
<dbReference type="SUPFAM" id="SSF55785">
    <property type="entry name" value="PYP-like sensor domain (PAS domain)"/>
    <property type="match status" value="2"/>
</dbReference>
<evidence type="ECO:0000313" key="8">
    <source>
        <dbReference type="Proteomes" id="UP001551584"/>
    </source>
</evidence>
<dbReference type="InterPro" id="IPR052016">
    <property type="entry name" value="Bact_Sigma-Reg"/>
</dbReference>
<dbReference type="PANTHER" id="PTHR43156:SF2">
    <property type="entry name" value="STAGE II SPORULATION PROTEIN E"/>
    <property type="match status" value="1"/>
</dbReference>
<feature type="region of interest" description="Disordered" evidence="4">
    <location>
        <begin position="168"/>
        <end position="189"/>
    </location>
</feature>
<dbReference type="PANTHER" id="PTHR43156">
    <property type="entry name" value="STAGE II SPORULATION PROTEIN E-RELATED"/>
    <property type="match status" value="1"/>
</dbReference>
<evidence type="ECO:0000259" key="6">
    <source>
        <dbReference type="SMART" id="SM01012"/>
    </source>
</evidence>
<dbReference type="Gene3D" id="2.10.70.100">
    <property type="match status" value="1"/>
</dbReference>
<gene>
    <name evidence="7" type="ORF">AB0D95_19300</name>
</gene>
<evidence type="ECO:0000256" key="1">
    <source>
        <dbReference type="ARBA" id="ARBA00022801"/>
    </source>
</evidence>
<reference evidence="7 8" key="1">
    <citation type="submission" date="2024-06" db="EMBL/GenBank/DDBJ databases">
        <title>The Natural Products Discovery Center: Release of the First 8490 Sequenced Strains for Exploring Actinobacteria Biosynthetic Diversity.</title>
        <authorList>
            <person name="Kalkreuter E."/>
            <person name="Kautsar S.A."/>
            <person name="Yang D."/>
            <person name="Bader C.D."/>
            <person name="Teijaro C.N."/>
            <person name="Fluegel L."/>
            <person name="Davis C.M."/>
            <person name="Simpson J.R."/>
            <person name="Lauterbach L."/>
            <person name="Steele A.D."/>
            <person name="Gui C."/>
            <person name="Meng S."/>
            <person name="Li G."/>
            <person name="Viehrig K."/>
            <person name="Ye F."/>
            <person name="Su P."/>
            <person name="Kiefer A.F."/>
            <person name="Nichols A."/>
            <person name="Cepeda A.J."/>
            <person name="Yan W."/>
            <person name="Fan B."/>
            <person name="Jiang Y."/>
            <person name="Adhikari A."/>
            <person name="Zheng C.-J."/>
            <person name="Schuster L."/>
            <person name="Cowan T.M."/>
            <person name="Smanski M.J."/>
            <person name="Chevrette M.G."/>
            <person name="De Carvalho L.P.S."/>
            <person name="Shen B."/>
        </authorList>
    </citation>
    <scope>NUCLEOTIDE SEQUENCE [LARGE SCALE GENOMIC DNA]</scope>
    <source>
        <strain evidence="7 8">NPDC048117</strain>
    </source>
</reference>
<dbReference type="InterPro" id="IPR035965">
    <property type="entry name" value="PAS-like_dom_sf"/>
</dbReference>
<evidence type="ECO:0000256" key="3">
    <source>
        <dbReference type="ARBA" id="ARBA00023163"/>
    </source>
</evidence>
<dbReference type="Gene3D" id="3.30.450.20">
    <property type="entry name" value="PAS domain"/>
    <property type="match status" value="2"/>
</dbReference>
<dbReference type="SUPFAM" id="SSF55781">
    <property type="entry name" value="GAF domain-like"/>
    <property type="match status" value="1"/>
</dbReference>
<dbReference type="InterPro" id="IPR029016">
    <property type="entry name" value="GAF-like_dom_sf"/>
</dbReference>
<dbReference type="Gene3D" id="1.10.10.10">
    <property type="entry name" value="Winged helix-like DNA-binding domain superfamily/Winged helix DNA-binding domain"/>
    <property type="match status" value="1"/>
</dbReference>
<dbReference type="EMBL" id="JBEZNA010000046">
    <property type="protein sequence ID" value="MEU9579384.1"/>
    <property type="molecule type" value="Genomic_DNA"/>
</dbReference>
<evidence type="ECO:0000256" key="4">
    <source>
        <dbReference type="SAM" id="MobiDB-lite"/>
    </source>
</evidence>
<dbReference type="Pfam" id="PF08447">
    <property type="entry name" value="PAS_3"/>
    <property type="match status" value="1"/>
</dbReference>
<feature type="region of interest" description="Disordered" evidence="4">
    <location>
        <begin position="87"/>
        <end position="107"/>
    </location>
</feature>
<dbReference type="Pfam" id="PF01590">
    <property type="entry name" value="GAF"/>
    <property type="match status" value="1"/>
</dbReference>
<dbReference type="InterPro" id="IPR000014">
    <property type="entry name" value="PAS"/>
</dbReference>
<dbReference type="InterPro" id="IPR005561">
    <property type="entry name" value="ANTAR"/>
</dbReference>
<keyword evidence="3" id="KW-0804">Transcription</keyword>